<name>A0A8D8U179_9HEMI</name>
<reference evidence="2" key="1">
    <citation type="submission" date="2021-05" db="EMBL/GenBank/DDBJ databases">
        <authorList>
            <person name="Alioto T."/>
            <person name="Alioto T."/>
            <person name="Gomez Garrido J."/>
        </authorList>
    </citation>
    <scope>NUCLEOTIDE SEQUENCE</scope>
</reference>
<feature type="transmembrane region" description="Helical" evidence="1">
    <location>
        <begin position="114"/>
        <end position="133"/>
    </location>
</feature>
<protein>
    <submittedName>
        <fullName evidence="2">Uncharacterized protein</fullName>
    </submittedName>
</protein>
<feature type="transmembrane region" description="Helical" evidence="1">
    <location>
        <begin position="12"/>
        <end position="32"/>
    </location>
</feature>
<evidence type="ECO:0000256" key="1">
    <source>
        <dbReference type="SAM" id="Phobius"/>
    </source>
</evidence>
<evidence type="ECO:0000313" key="2">
    <source>
        <dbReference type="EMBL" id="CAG6697613.1"/>
    </source>
</evidence>
<organism evidence="2">
    <name type="scientific">Cacopsylla melanoneura</name>
    <dbReference type="NCBI Taxonomy" id="428564"/>
    <lineage>
        <taxon>Eukaryota</taxon>
        <taxon>Metazoa</taxon>
        <taxon>Ecdysozoa</taxon>
        <taxon>Arthropoda</taxon>
        <taxon>Hexapoda</taxon>
        <taxon>Insecta</taxon>
        <taxon>Pterygota</taxon>
        <taxon>Neoptera</taxon>
        <taxon>Paraneoptera</taxon>
        <taxon>Hemiptera</taxon>
        <taxon>Sternorrhyncha</taxon>
        <taxon>Psylloidea</taxon>
        <taxon>Psyllidae</taxon>
        <taxon>Psyllinae</taxon>
        <taxon>Cacopsylla</taxon>
    </lineage>
</organism>
<keyword evidence="1" id="KW-0812">Transmembrane</keyword>
<accession>A0A8D8U179</accession>
<keyword evidence="1" id="KW-0472">Membrane</keyword>
<dbReference type="EMBL" id="HBUF01334317">
    <property type="protein sequence ID" value="CAG6697613.1"/>
    <property type="molecule type" value="Transcribed_RNA"/>
</dbReference>
<sequence length="144" mass="16907">MLLLIQCGPNHKLCVIVITYYQLFVLTFFLQFKLSFSLESLEQFPLSYRILRQNLHGDSGNFSNGTYMTSCQEEVVYYNSPKLCSETWNKMQQSQHLTDLFLDPSSTWSHQAGFAPFLVFLLLFVRISFRFLYPTHNHIFGAHY</sequence>
<dbReference type="AlphaFoldDB" id="A0A8D8U179"/>
<keyword evidence="1" id="KW-1133">Transmembrane helix</keyword>
<proteinExistence type="predicted"/>